<keyword evidence="2" id="KW-1185">Reference proteome</keyword>
<dbReference type="Proteomes" id="UP001209076">
    <property type="component" value="Unassembled WGS sequence"/>
</dbReference>
<dbReference type="SUPFAM" id="SSF158622">
    <property type="entry name" value="YheA/YmcA-like"/>
    <property type="match status" value="1"/>
</dbReference>
<comment type="caution">
    <text evidence="1">The sequence shown here is derived from an EMBL/GenBank/DDBJ whole genome shotgun (WGS) entry which is preliminary data.</text>
</comment>
<organism evidence="1 2">
    <name type="scientific">Paracholeplasma vituli</name>
    <dbReference type="NCBI Taxonomy" id="69473"/>
    <lineage>
        <taxon>Bacteria</taxon>
        <taxon>Bacillati</taxon>
        <taxon>Mycoplasmatota</taxon>
        <taxon>Mollicutes</taxon>
        <taxon>Acholeplasmatales</taxon>
        <taxon>Acholeplasmataceae</taxon>
        <taxon>Paracholeplasma</taxon>
    </lineage>
</organism>
<gene>
    <name evidence="1" type="ORF">N7603_07215</name>
</gene>
<protein>
    <submittedName>
        <fullName evidence="1">YlbF family regulator</fullName>
    </submittedName>
</protein>
<accession>A0ABT2PWW3</accession>
<dbReference type="RefSeq" id="WP_262096755.1">
    <property type="nucleotide sequence ID" value="NZ_JAOEGN010000014.1"/>
</dbReference>
<dbReference type="PANTHER" id="PTHR38448:SF2">
    <property type="entry name" value="REGULATORY PROTEIN YLBF"/>
    <property type="match status" value="1"/>
</dbReference>
<evidence type="ECO:0000313" key="2">
    <source>
        <dbReference type="Proteomes" id="UP001209076"/>
    </source>
</evidence>
<name>A0ABT2PWW3_9MOLU</name>
<evidence type="ECO:0000313" key="1">
    <source>
        <dbReference type="EMBL" id="MCU0105444.1"/>
    </source>
</evidence>
<dbReference type="Pfam" id="PF06133">
    <property type="entry name" value="Com_YlbF"/>
    <property type="match status" value="1"/>
</dbReference>
<dbReference type="InterPro" id="IPR052767">
    <property type="entry name" value="Bact_com_dev_regulator"/>
</dbReference>
<dbReference type="PANTHER" id="PTHR38448">
    <property type="entry name" value="REGULATORY PROTEIN YLBF-RELATED"/>
    <property type="match status" value="1"/>
</dbReference>
<dbReference type="EMBL" id="JAOEGN010000014">
    <property type="protein sequence ID" value="MCU0105444.1"/>
    <property type="molecule type" value="Genomic_DNA"/>
</dbReference>
<sequence>MDRMAILLKAYEVADEIKSTDAFKDLVYYGTYMQTELKKETEAYVKAMTKFNEVQNLGGTYHPDFKQTILELGVAKRALYETEAVKKYLAAERAIQGILDDLSRDLGQIVSSHVKVPNEIGLFKEKSSCHVG</sequence>
<proteinExistence type="predicted"/>
<dbReference type="Gene3D" id="1.20.1500.10">
    <property type="entry name" value="YheA/YmcA-like"/>
    <property type="match status" value="1"/>
</dbReference>
<dbReference type="InterPro" id="IPR010368">
    <property type="entry name" value="Com_YlbF"/>
</dbReference>
<dbReference type="InterPro" id="IPR023378">
    <property type="entry name" value="YheA/YmcA-like_dom_sf"/>
</dbReference>
<reference evidence="2" key="1">
    <citation type="submission" date="2023-07" db="EMBL/GenBank/DDBJ databases">
        <title>Novel Mycoplasma species identified in domestic and wild animals.</title>
        <authorList>
            <person name="Volokhov D.V."/>
            <person name="Furtak V.A."/>
            <person name="Zagorodnyaya T.A."/>
        </authorList>
    </citation>
    <scope>NUCLEOTIDE SEQUENCE [LARGE SCALE GENOMIC DNA]</scope>
    <source>
        <strain evidence="2">92-19</strain>
    </source>
</reference>